<dbReference type="InterPro" id="IPR011335">
    <property type="entry name" value="Restrct_endonuc-II-like"/>
</dbReference>
<keyword evidence="2" id="KW-1185">Reference proteome</keyword>
<sequence length="131" mass="14588">MMDDASAAVSSRIGSLSTASDSGSETRVVRWLRRRGFHVDQQPFVDGVGYLDVYAGGLFLEIDGRAPHDTPDAFTRDRRRDLMTSSHGLQVLRISYDQVWSSWEDTQKMILSAITAVGPFGRKKVAELLAR</sequence>
<keyword evidence="1" id="KW-0255">Endonuclease</keyword>
<comment type="caution">
    <text evidence="1">The sequence shown here is derived from an EMBL/GenBank/DDBJ whole genome shotgun (WGS) entry which is preliminary data.</text>
</comment>
<name>A0ABS4YM29_9MICO</name>
<dbReference type="EMBL" id="JAGIOC010000001">
    <property type="protein sequence ID" value="MBP2408943.1"/>
    <property type="molecule type" value="Genomic_DNA"/>
</dbReference>
<accession>A0ABS4YM29</accession>
<gene>
    <name evidence="1" type="ORF">JOF44_001846</name>
</gene>
<proteinExistence type="predicted"/>
<keyword evidence="1" id="KW-0378">Hydrolase</keyword>
<evidence type="ECO:0000313" key="1">
    <source>
        <dbReference type="EMBL" id="MBP2408943.1"/>
    </source>
</evidence>
<dbReference type="SUPFAM" id="SSF52980">
    <property type="entry name" value="Restriction endonuclease-like"/>
    <property type="match status" value="1"/>
</dbReference>
<keyword evidence="1" id="KW-0540">Nuclease</keyword>
<dbReference type="Gene3D" id="3.40.960.10">
    <property type="entry name" value="VSR Endonuclease"/>
    <property type="match status" value="1"/>
</dbReference>
<reference evidence="1 2" key="1">
    <citation type="submission" date="2021-03" db="EMBL/GenBank/DDBJ databases">
        <title>Sequencing the genomes of 1000 actinobacteria strains.</title>
        <authorList>
            <person name="Klenk H.-P."/>
        </authorList>
    </citation>
    <scope>NUCLEOTIDE SEQUENCE [LARGE SCALE GENOMIC DNA]</scope>
    <source>
        <strain evidence="1 2">DSM 14564</strain>
    </source>
</reference>
<dbReference type="GO" id="GO:0004519">
    <property type="term" value="F:endonuclease activity"/>
    <property type="evidence" value="ECO:0007669"/>
    <property type="project" value="UniProtKB-KW"/>
</dbReference>
<dbReference type="Proteomes" id="UP000698222">
    <property type="component" value="Unassembled WGS sequence"/>
</dbReference>
<dbReference type="RefSeq" id="WP_245348906.1">
    <property type="nucleotide sequence ID" value="NZ_BAAAJV010000005.1"/>
</dbReference>
<organism evidence="1 2">
    <name type="scientific">Brachybacterium fresconis</name>
    <dbReference type="NCBI Taxonomy" id="173363"/>
    <lineage>
        <taxon>Bacteria</taxon>
        <taxon>Bacillati</taxon>
        <taxon>Actinomycetota</taxon>
        <taxon>Actinomycetes</taxon>
        <taxon>Micrococcales</taxon>
        <taxon>Dermabacteraceae</taxon>
        <taxon>Brachybacterium</taxon>
    </lineage>
</organism>
<evidence type="ECO:0000313" key="2">
    <source>
        <dbReference type="Proteomes" id="UP000698222"/>
    </source>
</evidence>
<protein>
    <submittedName>
        <fullName evidence="1">Very-short-patch-repair endonuclease</fullName>
    </submittedName>
</protein>